<dbReference type="OrthoDB" id="849234at2759"/>
<keyword evidence="9 12" id="KW-0539">Nucleus</keyword>
<keyword evidence="6" id="KW-0175">Coiled coil</keyword>
<comment type="caution">
    <text evidence="15">The sequence shown here is derived from an EMBL/GenBank/DDBJ whole genome shotgun (WGS) entry which is preliminary data.</text>
</comment>
<dbReference type="Pfam" id="PF14223">
    <property type="entry name" value="Retrotran_gag_2"/>
    <property type="match status" value="1"/>
</dbReference>
<keyword evidence="8 12" id="KW-0804">Transcription</keyword>
<feature type="domain" description="CCHC-type" evidence="14">
    <location>
        <begin position="573"/>
        <end position="587"/>
    </location>
</feature>
<comment type="similarity">
    <text evidence="3 12">Belongs to the E2F/DP family.</text>
</comment>
<keyword evidence="11" id="KW-0479">Metal-binding</keyword>
<keyword evidence="4" id="KW-0963">Cytoplasm</keyword>
<sequence length="923" mass="101135">MVTGGGHLEDGDRHPSSAATRGGGGGATTGSWVSGQSVSTSGSVGSPSSRSEHAMATPASDTTFLRLNHLDIHAADDAATQDAAANKKKKRGQRAAGGADKSGRGLRQFSMKVCEKVESKGTTTYNEVADELVAEFADPSNSVSTPDQQQYDEKNIRRRVYDALNVLMALDIISKDKKEIQWKGLPRTSLSDIEELKAERLGLRNRIEKKAAYLQELEEQAFSSLLNSLVFLTDLSCPIKFMGLQNLIQRNEQLYSSGNAPSGGVSLPFILVQSADSVLSNHLSIERLKSKHTAITASLVFSHRILKIFLFFLSHSYMEKSDNVCVRFTGKNYAAWTFQLEIFLKGKELWGHIDGSDKDMVAEGSVVAKAAWAAKDAQIMSWILSSMEPHLILSLRPYRSAKAMWDHLTQVYNQDNNARRFQLELAIANYTQGDLSIQDYYCGFLALWSDYSDLVTAKVSAEGVLAVQQVHKISQRDQFLMKLRPEYEPIRASLVNRDPVPSLDACFGELLREEQRLHTQTIMEQARVASASVSVAYAASAYNKGKSRDMSKTQCYSCKKYGHIAPHCPHKICTYCKQLGHIIKECPIRPPPRPNKAYHAAVTAAGSSFSQTQPPANLLTREMVQEMIVSAFSTLGLQGTGSSALTWILDSGASNHMKNSLHGLSNIRKYCGSSHIQTANGSTLPIIAVGDVPPFLKDVYVSPKLAINLASVVDRFQPHLVYKRRLPVLPPSASVLSSAPPLQPSVASEVPVLAPLRRSSRISVPPAKYGFTSSVAHHSTAALSVTLSSISIPTASLQYPDSWCEMDGLVEFTGRDSTSQTRPHATVEVEISEDMQLVHFDFNSTPFELHDDNYVLKAMKFCERPQSDKMAAPNPAADGGEGSSMSIMYQPQIGTSPRTNNPVRLPTSPPLPGIIKARVKHEH</sequence>
<dbReference type="PANTHER" id="PTHR12548:SF9">
    <property type="entry name" value="TRANSCRIPTION FACTOR DP"/>
    <property type="match status" value="1"/>
</dbReference>
<dbReference type="GO" id="GO:0005737">
    <property type="term" value="C:cytoplasm"/>
    <property type="evidence" value="ECO:0007669"/>
    <property type="project" value="UniProtKB-SubCell"/>
</dbReference>
<dbReference type="Pfam" id="PF22936">
    <property type="entry name" value="Pol_BBD"/>
    <property type="match status" value="1"/>
</dbReference>
<dbReference type="Pfam" id="PF02319">
    <property type="entry name" value="WHD_E2F_TDP"/>
    <property type="match status" value="1"/>
</dbReference>
<dbReference type="PANTHER" id="PTHR12548">
    <property type="entry name" value="TRANSCRIPTION FACTOR DP"/>
    <property type="match status" value="1"/>
</dbReference>
<dbReference type="PROSITE" id="PS50158">
    <property type="entry name" value="ZF_CCHC"/>
    <property type="match status" value="2"/>
</dbReference>
<evidence type="ECO:0000256" key="1">
    <source>
        <dbReference type="ARBA" id="ARBA00004123"/>
    </source>
</evidence>
<dbReference type="GO" id="GO:0008270">
    <property type="term" value="F:zinc ion binding"/>
    <property type="evidence" value="ECO:0007669"/>
    <property type="project" value="UniProtKB-KW"/>
</dbReference>
<dbReference type="Pfam" id="PF00098">
    <property type="entry name" value="zf-CCHC"/>
    <property type="match status" value="1"/>
</dbReference>
<evidence type="ECO:0000313" key="16">
    <source>
        <dbReference type="Proteomes" id="UP000886885"/>
    </source>
</evidence>
<evidence type="ECO:0000256" key="10">
    <source>
        <dbReference type="ARBA" id="ARBA00023306"/>
    </source>
</evidence>
<evidence type="ECO:0000256" key="7">
    <source>
        <dbReference type="ARBA" id="ARBA00023125"/>
    </source>
</evidence>
<dbReference type="SMART" id="SM00343">
    <property type="entry name" value="ZnF_C2HC"/>
    <property type="match status" value="2"/>
</dbReference>
<accession>A0A8X8C791</accession>
<reference evidence="15" key="1">
    <citation type="journal article" date="2020" name="bioRxiv">
        <title>Hybrid origin of Populus tomentosa Carr. identified through genome sequencing and phylogenomic analysis.</title>
        <authorList>
            <person name="An X."/>
            <person name="Gao K."/>
            <person name="Chen Z."/>
            <person name="Li J."/>
            <person name="Yang X."/>
            <person name="Yang X."/>
            <person name="Zhou J."/>
            <person name="Guo T."/>
            <person name="Zhao T."/>
            <person name="Huang S."/>
            <person name="Miao D."/>
            <person name="Khan W.U."/>
            <person name="Rao P."/>
            <person name="Ye M."/>
            <person name="Lei B."/>
            <person name="Liao W."/>
            <person name="Wang J."/>
            <person name="Ji L."/>
            <person name="Li Y."/>
            <person name="Guo B."/>
            <person name="Mustafa N.S."/>
            <person name="Li S."/>
            <person name="Yun Q."/>
            <person name="Keller S.R."/>
            <person name="Mao J."/>
            <person name="Zhang R."/>
            <person name="Strauss S.H."/>
        </authorList>
    </citation>
    <scope>NUCLEOTIDE SEQUENCE</scope>
    <source>
        <strain evidence="15">GM15</strain>
        <tissue evidence="15">Leaf</tissue>
    </source>
</reference>
<dbReference type="GO" id="GO:0000977">
    <property type="term" value="F:RNA polymerase II transcription regulatory region sequence-specific DNA binding"/>
    <property type="evidence" value="ECO:0007669"/>
    <property type="project" value="TreeGrafter"/>
</dbReference>
<dbReference type="InterPro" id="IPR003316">
    <property type="entry name" value="E2F_WHTH_DNA-bd_dom"/>
</dbReference>
<dbReference type="AlphaFoldDB" id="A0A8X8C791"/>
<feature type="compositionally biased region" description="Polar residues" evidence="13">
    <location>
        <begin position="883"/>
        <end position="902"/>
    </location>
</feature>
<name>A0A8X8C791_POPTO</name>
<evidence type="ECO:0000256" key="5">
    <source>
        <dbReference type="ARBA" id="ARBA00023015"/>
    </source>
</evidence>
<evidence type="ECO:0000256" key="4">
    <source>
        <dbReference type="ARBA" id="ARBA00022490"/>
    </source>
</evidence>
<dbReference type="SMART" id="SM01138">
    <property type="entry name" value="DP"/>
    <property type="match status" value="2"/>
</dbReference>
<evidence type="ECO:0000256" key="3">
    <source>
        <dbReference type="ARBA" id="ARBA00010940"/>
    </source>
</evidence>
<keyword evidence="7 12" id="KW-0238">DNA-binding</keyword>
<evidence type="ECO:0000256" key="13">
    <source>
        <dbReference type="SAM" id="MobiDB-lite"/>
    </source>
</evidence>
<evidence type="ECO:0000256" key="9">
    <source>
        <dbReference type="ARBA" id="ARBA00023242"/>
    </source>
</evidence>
<evidence type="ECO:0000256" key="6">
    <source>
        <dbReference type="ARBA" id="ARBA00023054"/>
    </source>
</evidence>
<evidence type="ECO:0000256" key="8">
    <source>
        <dbReference type="ARBA" id="ARBA00023163"/>
    </source>
</evidence>
<dbReference type="GO" id="GO:0000981">
    <property type="term" value="F:DNA-binding transcription factor activity, RNA polymerase II-specific"/>
    <property type="evidence" value="ECO:0007669"/>
    <property type="project" value="TreeGrafter"/>
</dbReference>
<evidence type="ECO:0000256" key="12">
    <source>
        <dbReference type="RuleBase" id="RU003796"/>
    </source>
</evidence>
<keyword evidence="11" id="KW-0862">Zinc</keyword>
<dbReference type="GO" id="GO:0070176">
    <property type="term" value="C:DRM complex"/>
    <property type="evidence" value="ECO:0007669"/>
    <property type="project" value="UniProtKB-ARBA"/>
</dbReference>
<evidence type="ECO:0000256" key="11">
    <source>
        <dbReference type="PROSITE-ProRule" id="PRU00047"/>
    </source>
</evidence>
<dbReference type="Pfam" id="PF08781">
    <property type="entry name" value="DP"/>
    <property type="match status" value="2"/>
</dbReference>
<keyword evidence="5 12" id="KW-0805">Transcription regulation</keyword>
<feature type="region of interest" description="Disordered" evidence="13">
    <location>
        <begin position="1"/>
        <end position="58"/>
    </location>
</feature>
<feature type="domain" description="CCHC-type" evidence="14">
    <location>
        <begin position="555"/>
        <end position="569"/>
    </location>
</feature>
<comment type="subcellular location">
    <subcellularLocation>
        <location evidence="2">Cytoplasm</location>
    </subcellularLocation>
    <subcellularLocation>
        <location evidence="1 12">Nucleus</location>
    </subcellularLocation>
</comment>
<dbReference type="GO" id="GO:0051726">
    <property type="term" value="P:regulation of cell cycle"/>
    <property type="evidence" value="ECO:0007669"/>
    <property type="project" value="InterPro"/>
</dbReference>
<keyword evidence="11" id="KW-0863">Zinc-finger</keyword>
<feature type="region of interest" description="Disordered" evidence="13">
    <location>
        <begin position="79"/>
        <end position="104"/>
    </location>
</feature>
<evidence type="ECO:0000259" key="14">
    <source>
        <dbReference type="PROSITE" id="PS50158"/>
    </source>
</evidence>
<feature type="region of interest" description="Disordered" evidence="13">
    <location>
        <begin position="866"/>
        <end position="923"/>
    </location>
</feature>
<dbReference type="InterPro" id="IPR054722">
    <property type="entry name" value="PolX-like_BBD"/>
</dbReference>
<evidence type="ECO:0000313" key="15">
    <source>
        <dbReference type="EMBL" id="KAG6745129.1"/>
    </source>
</evidence>
<keyword evidence="10" id="KW-0131">Cell cycle</keyword>
<gene>
    <name evidence="15" type="ORF">POTOM_051773</name>
</gene>
<protein>
    <recommendedName>
        <fullName evidence="14">CCHC-type domain-containing protein</fullName>
    </recommendedName>
</protein>
<feature type="compositionally biased region" description="Low complexity" evidence="13">
    <location>
        <begin position="29"/>
        <end position="49"/>
    </location>
</feature>
<dbReference type="InterPro" id="IPR014889">
    <property type="entry name" value="Transc_factor_DP_C"/>
</dbReference>
<proteinExistence type="inferred from homology"/>
<dbReference type="InterPro" id="IPR015648">
    <property type="entry name" value="Transcrpt_fac_DP"/>
</dbReference>
<dbReference type="EMBL" id="JAAWWB010000031">
    <property type="protein sequence ID" value="KAG6745129.1"/>
    <property type="molecule type" value="Genomic_DNA"/>
</dbReference>
<dbReference type="SMART" id="SM01372">
    <property type="entry name" value="E2F_TDP"/>
    <property type="match status" value="1"/>
</dbReference>
<dbReference type="Proteomes" id="UP000886885">
    <property type="component" value="Chromosome 16A"/>
</dbReference>
<keyword evidence="16" id="KW-1185">Reference proteome</keyword>
<dbReference type="FunFam" id="1.10.10.10:FF:000187">
    <property type="entry name" value="Transcription factor-like protein DPB"/>
    <property type="match status" value="1"/>
</dbReference>
<dbReference type="InterPro" id="IPR001878">
    <property type="entry name" value="Znf_CCHC"/>
</dbReference>
<evidence type="ECO:0000256" key="2">
    <source>
        <dbReference type="ARBA" id="ARBA00004496"/>
    </source>
</evidence>
<organism evidence="15 16">
    <name type="scientific">Populus tomentosa</name>
    <name type="common">Chinese white poplar</name>
    <dbReference type="NCBI Taxonomy" id="118781"/>
    <lineage>
        <taxon>Eukaryota</taxon>
        <taxon>Viridiplantae</taxon>
        <taxon>Streptophyta</taxon>
        <taxon>Embryophyta</taxon>
        <taxon>Tracheophyta</taxon>
        <taxon>Spermatophyta</taxon>
        <taxon>Magnoliopsida</taxon>
        <taxon>eudicotyledons</taxon>
        <taxon>Gunneridae</taxon>
        <taxon>Pentapetalae</taxon>
        <taxon>rosids</taxon>
        <taxon>fabids</taxon>
        <taxon>Malpighiales</taxon>
        <taxon>Salicaceae</taxon>
        <taxon>Saliceae</taxon>
        <taxon>Populus</taxon>
    </lineage>
</organism>